<evidence type="ECO:0000256" key="1">
    <source>
        <dbReference type="ARBA" id="ARBA00004141"/>
    </source>
</evidence>
<dbReference type="Proteomes" id="UP000016666">
    <property type="component" value="Chromosome Z"/>
</dbReference>
<evidence type="ECO:0000256" key="5">
    <source>
        <dbReference type="ARBA" id="ARBA00022692"/>
    </source>
</evidence>
<evidence type="ECO:0000256" key="10">
    <source>
        <dbReference type="ARBA" id="ARBA00023136"/>
    </source>
</evidence>
<feature type="transmembrane region" description="Helical" evidence="18">
    <location>
        <begin position="452"/>
        <end position="475"/>
    </location>
</feature>
<reference evidence="19" key="3">
    <citation type="submission" date="2025-09" db="UniProtKB">
        <authorList>
            <consortium name="Ensembl"/>
        </authorList>
    </citation>
    <scope>IDENTIFICATION</scope>
</reference>
<evidence type="ECO:0000256" key="2">
    <source>
        <dbReference type="ARBA" id="ARBA00006920"/>
    </source>
</evidence>
<evidence type="ECO:0000256" key="6">
    <source>
        <dbReference type="ARBA" id="ARBA00022826"/>
    </source>
</evidence>
<comment type="similarity">
    <text evidence="2">Belongs to the TMEM175 family.</text>
</comment>
<evidence type="ECO:0000313" key="19">
    <source>
        <dbReference type="Ensembl" id="ENSAPLP00000027752.1"/>
    </source>
</evidence>
<dbReference type="GeneTree" id="ENSGT00390000015667"/>
<feature type="transmembrane region" description="Helical" evidence="18">
    <location>
        <begin position="591"/>
        <end position="615"/>
    </location>
</feature>
<evidence type="ECO:0000256" key="14">
    <source>
        <dbReference type="ARBA" id="ARBA00034430"/>
    </source>
</evidence>
<keyword evidence="9" id="KW-0406">Ion transport</keyword>
<sequence>MRPPFSPLRPGLGTRSSRSGAGAGGGAAASGGAGPRSEAASRSVPRGRSAALLPGGAGVSRARFPAGPRHRAAGGAGCRRGHVGSAGRHAGPRLRSRAGGGFARPGAGAGAGQQHADLAPAAGLQRRAALHHRHRDGEPRAARVCRDRRGAGSREPALREYLQPHGVVLGFIQAPSEEMSCVCTNWAFFFQILPVAHTKIHPDQKLGESVQQLLLTKIAVYLMTFLIVTVAWAAHVRLFQVIELIDDVLALLNLACMMIITFLPYTFSLMASFPGVPFGIFLFSVCAVVIGLIQAVIVLYGFYHPHLLNQQIQVSENQNFYKRHILKIILRGPILCFLAAIFSFVFIPLSYVLLGLVIVFPHLSRFITWCKTKILGQRNEEEEPHSLETFSFYLSEPLSKERVEAFSDGVYAIVATLLILDICEDNVPDPREVRGKFHGSLLEALSEYGPNYLAYFGSFVTIGLLWFVHHSLFLYVTKATRLMGLLNILSLAFIGGLPLAYQLTSEFAEKSHNEIEAIQVSCVITFFASIFQFAIWTTALLHERETLHPFARYGGKEHAFMFAKLALYPCVSLGAFFLTCLLSEFSTEIFHLMQIVIPFAFLALRIFVRISLTLIKSVMSLSRRKVVLLEEEEACLSPTDTLS</sequence>
<feature type="transmembrane region" description="Helical" evidence="18">
    <location>
        <begin position="332"/>
        <end position="359"/>
    </location>
</feature>
<feature type="region of interest" description="Disordered" evidence="17">
    <location>
        <begin position="1"/>
        <end position="151"/>
    </location>
</feature>
<dbReference type="InterPro" id="IPR010617">
    <property type="entry name" value="TMEM175-like"/>
</dbReference>
<evidence type="ECO:0000256" key="4">
    <source>
        <dbReference type="ARBA" id="ARBA00022538"/>
    </source>
</evidence>
<feature type="transmembrane region" description="Helical" evidence="18">
    <location>
        <begin position="517"/>
        <end position="541"/>
    </location>
</feature>
<dbReference type="GO" id="GO:0050544">
    <property type="term" value="F:arachidonate binding"/>
    <property type="evidence" value="ECO:0007669"/>
    <property type="project" value="Ensembl"/>
</dbReference>
<evidence type="ECO:0000256" key="13">
    <source>
        <dbReference type="ARBA" id="ARBA00030477"/>
    </source>
</evidence>
<name>A0A493TPF7_ANAPP</name>
<reference evidence="19 20" key="1">
    <citation type="submission" date="2017-10" db="EMBL/GenBank/DDBJ databases">
        <title>A new Pekin duck reference genome.</title>
        <authorList>
            <person name="Hou Z.-C."/>
            <person name="Zhou Z.-K."/>
            <person name="Zhu F."/>
            <person name="Hou S.-S."/>
        </authorList>
    </citation>
    <scope>NUCLEOTIDE SEQUENCE [LARGE SCALE GENOMIC DNA]</scope>
</reference>
<evidence type="ECO:0000256" key="12">
    <source>
        <dbReference type="ARBA" id="ARBA00024169"/>
    </source>
</evidence>
<keyword evidence="3" id="KW-0813">Transport</keyword>
<keyword evidence="4" id="KW-0633">Potassium transport</keyword>
<feature type="transmembrane region" description="Helical" evidence="18">
    <location>
        <begin position="482"/>
        <end position="501"/>
    </location>
</feature>
<feature type="transmembrane region" description="Helical" evidence="18">
    <location>
        <begin position="279"/>
        <end position="303"/>
    </location>
</feature>
<keyword evidence="6" id="KW-0631">Potassium channel</keyword>
<evidence type="ECO:0000256" key="16">
    <source>
        <dbReference type="ARBA" id="ARBA00044317"/>
    </source>
</evidence>
<keyword evidence="11" id="KW-0407">Ion channel</keyword>
<comment type="catalytic activity">
    <reaction evidence="12">
        <text>H(+)(in) = H(+)(out)</text>
        <dbReference type="Rhea" id="RHEA:34979"/>
        <dbReference type="ChEBI" id="CHEBI:15378"/>
    </reaction>
</comment>
<keyword evidence="5 18" id="KW-0812">Transmembrane</keyword>
<proteinExistence type="inferred from homology"/>
<feature type="transmembrane region" description="Helical" evidence="18">
    <location>
        <begin position="218"/>
        <end position="236"/>
    </location>
</feature>
<feature type="compositionally biased region" description="Gly residues" evidence="17">
    <location>
        <begin position="21"/>
        <end position="34"/>
    </location>
</feature>
<dbReference type="Pfam" id="PF06736">
    <property type="entry name" value="TMEM175"/>
    <property type="match status" value="2"/>
</dbReference>
<comment type="catalytic activity">
    <reaction evidence="14">
        <text>K(+)(in) = K(+)(out)</text>
        <dbReference type="Rhea" id="RHEA:29463"/>
        <dbReference type="ChEBI" id="CHEBI:29103"/>
    </reaction>
</comment>
<feature type="transmembrane region" description="Helical" evidence="18">
    <location>
        <begin position="562"/>
        <end position="585"/>
    </location>
</feature>
<evidence type="ECO:0000256" key="11">
    <source>
        <dbReference type="ARBA" id="ARBA00023303"/>
    </source>
</evidence>
<gene>
    <name evidence="19" type="primary">TMEM175</name>
</gene>
<feature type="compositionally biased region" description="Gly residues" evidence="17">
    <location>
        <begin position="98"/>
        <end position="111"/>
    </location>
</feature>
<dbReference type="GO" id="GO:0035752">
    <property type="term" value="P:lysosomal lumen pH elevation"/>
    <property type="evidence" value="ECO:0007669"/>
    <property type="project" value="Ensembl"/>
</dbReference>
<feature type="transmembrane region" description="Helical" evidence="18">
    <location>
        <begin position="248"/>
        <end position="267"/>
    </location>
</feature>
<evidence type="ECO:0000256" key="18">
    <source>
        <dbReference type="SAM" id="Phobius"/>
    </source>
</evidence>
<dbReference type="Ensembl" id="ENSAPLT00000018657.1">
    <property type="protein sequence ID" value="ENSAPLP00000027752.1"/>
    <property type="gene ID" value="ENSAPLG00000010828.2"/>
</dbReference>
<evidence type="ECO:0000256" key="3">
    <source>
        <dbReference type="ARBA" id="ARBA00022448"/>
    </source>
</evidence>
<protein>
    <recommendedName>
        <fullName evidence="15">Endosomal/lysosomal proton channel TMEM175</fullName>
    </recommendedName>
    <alternativeName>
        <fullName evidence="16">Potassium channel TMEM175</fullName>
    </alternativeName>
    <alternativeName>
        <fullName evidence="13">Transmembrane protein 175</fullName>
    </alternativeName>
</protein>
<keyword evidence="20" id="KW-1185">Reference proteome</keyword>
<evidence type="ECO:0000256" key="15">
    <source>
        <dbReference type="ARBA" id="ARBA00034544"/>
    </source>
</evidence>
<evidence type="ECO:0000256" key="7">
    <source>
        <dbReference type="ARBA" id="ARBA00022958"/>
    </source>
</evidence>
<evidence type="ECO:0000256" key="9">
    <source>
        <dbReference type="ARBA" id="ARBA00023065"/>
    </source>
</evidence>
<reference evidence="19" key="2">
    <citation type="submission" date="2025-08" db="UniProtKB">
        <authorList>
            <consortium name="Ensembl"/>
        </authorList>
    </citation>
    <scope>IDENTIFICATION</scope>
</reference>
<feature type="compositionally biased region" description="Basic and acidic residues" evidence="17">
    <location>
        <begin position="135"/>
        <end position="151"/>
    </location>
</feature>
<dbReference type="PANTHER" id="PTHR31462">
    <property type="entry name" value="ENDOSOMAL/LYSOSOMAL POTASSIUM CHANNEL TMEM175"/>
    <property type="match status" value="1"/>
</dbReference>
<dbReference type="GO" id="GO:0010008">
    <property type="term" value="C:endosome membrane"/>
    <property type="evidence" value="ECO:0007669"/>
    <property type="project" value="Ensembl"/>
</dbReference>
<comment type="subcellular location">
    <subcellularLocation>
        <location evidence="1">Membrane</location>
        <topology evidence="1">Multi-pass membrane protein</topology>
    </subcellularLocation>
</comment>
<evidence type="ECO:0000256" key="17">
    <source>
        <dbReference type="SAM" id="MobiDB-lite"/>
    </source>
</evidence>
<evidence type="ECO:0000256" key="8">
    <source>
        <dbReference type="ARBA" id="ARBA00022989"/>
    </source>
</evidence>
<organism evidence="19 20">
    <name type="scientific">Anas platyrhynchos platyrhynchos</name>
    <name type="common">Northern mallard</name>
    <dbReference type="NCBI Taxonomy" id="8840"/>
    <lineage>
        <taxon>Eukaryota</taxon>
        <taxon>Metazoa</taxon>
        <taxon>Chordata</taxon>
        <taxon>Craniata</taxon>
        <taxon>Vertebrata</taxon>
        <taxon>Euteleostomi</taxon>
        <taxon>Archelosauria</taxon>
        <taxon>Archosauria</taxon>
        <taxon>Dinosauria</taxon>
        <taxon>Saurischia</taxon>
        <taxon>Theropoda</taxon>
        <taxon>Coelurosauria</taxon>
        <taxon>Aves</taxon>
        <taxon>Neognathae</taxon>
        <taxon>Galloanserae</taxon>
        <taxon>Anseriformes</taxon>
        <taxon>Anatidae</taxon>
        <taxon>Anatinae</taxon>
        <taxon>Anas</taxon>
    </lineage>
</organism>
<keyword evidence="8 18" id="KW-1133">Transmembrane helix</keyword>
<dbReference type="STRING" id="8840.ENSAPLP00000027752"/>
<evidence type="ECO:0000313" key="20">
    <source>
        <dbReference type="Proteomes" id="UP000016666"/>
    </source>
</evidence>
<dbReference type="PANTHER" id="PTHR31462:SF5">
    <property type="entry name" value="ENDOSOMAL_LYSOSOMAL PROTON CHANNEL TMEM175"/>
    <property type="match status" value="1"/>
</dbReference>
<dbReference type="AlphaFoldDB" id="A0A493TPF7"/>
<keyword evidence="10 18" id="KW-0472">Membrane</keyword>
<dbReference type="GO" id="GO:0005765">
    <property type="term" value="C:lysosomal membrane"/>
    <property type="evidence" value="ECO:0007669"/>
    <property type="project" value="Ensembl"/>
</dbReference>
<dbReference type="GO" id="GO:0015252">
    <property type="term" value="F:proton channel activity"/>
    <property type="evidence" value="ECO:0007669"/>
    <property type="project" value="Ensembl"/>
</dbReference>
<keyword evidence="7" id="KW-0630">Potassium</keyword>
<dbReference type="GO" id="GO:0022841">
    <property type="term" value="F:potassium ion leak channel activity"/>
    <property type="evidence" value="ECO:0007669"/>
    <property type="project" value="Ensembl"/>
</dbReference>
<accession>A0A493TPF7</accession>